<reference evidence="2 3" key="1">
    <citation type="submission" date="2014-04" db="EMBL/GenBank/DDBJ databases">
        <authorList>
            <person name="Sears C."/>
            <person name="Carroll K."/>
            <person name="Sack B.R."/>
            <person name="Qadri F."/>
            <person name="Myers L.L."/>
            <person name="Chung G.-T."/>
            <person name="Escheverria P."/>
            <person name="Fraser C.M."/>
            <person name="Sadzewicz L."/>
            <person name="Shefchek K.A."/>
            <person name="Tallon L."/>
            <person name="Das S.P."/>
            <person name="Daugherty S."/>
            <person name="Mongodin E.F."/>
        </authorList>
    </citation>
    <scope>NUCLEOTIDE SEQUENCE [LARGE SCALE GENOMIC DNA]</scope>
    <source>
        <strain evidence="2 3">3978 T3 ii</strain>
    </source>
</reference>
<gene>
    <name evidence="2" type="ORF">M094_2145</name>
</gene>
<comment type="caution">
    <text evidence="2">The sequence shown here is derived from an EMBL/GenBank/DDBJ whole genome shotgun (WGS) entry which is preliminary data.</text>
</comment>
<protein>
    <submittedName>
        <fullName evidence="2">Uncharacterized protein</fullName>
    </submittedName>
</protein>
<feature type="transmembrane region" description="Helical" evidence="1">
    <location>
        <begin position="76"/>
        <end position="94"/>
    </location>
</feature>
<dbReference type="RefSeq" id="WP_005833188.1">
    <property type="nucleotide sequence ID" value="NZ_JNHN01000178.1"/>
</dbReference>
<keyword evidence="1" id="KW-0472">Membrane</keyword>
<evidence type="ECO:0000313" key="2">
    <source>
        <dbReference type="EMBL" id="KDS49159.1"/>
    </source>
</evidence>
<dbReference type="Proteomes" id="UP000028013">
    <property type="component" value="Unassembled WGS sequence"/>
</dbReference>
<evidence type="ECO:0000256" key="1">
    <source>
        <dbReference type="SAM" id="Phobius"/>
    </source>
</evidence>
<dbReference type="EMBL" id="JNHN01000178">
    <property type="protein sequence ID" value="KDS49159.1"/>
    <property type="molecule type" value="Genomic_DNA"/>
</dbReference>
<accession>A0A078RZ80</accession>
<dbReference type="AlphaFoldDB" id="A0A078RZ80"/>
<keyword evidence="1" id="KW-1133">Transmembrane helix</keyword>
<name>A0A078RZ80_BACUN</name>
<evidence type="ECO:0000313" key="3">
    <source>
        <dbReference type="Proteomes" id="UP000028013"/>
    </source>
</evidence>
<sequence>MGTLGCINDMLQRDKENRALRKLSRGRMREHYKYLVERKGPERADVTIEKIEEIRRNTTEKELSDKEHLFRAKTILAAYALVLLLLGVLCYKLFL</sequence>
<organism evidence="2 3">
    <name type="scientific">Bacteroides uniformis str. 3978 T3 ii</name>
    <dbReference type="NCBI Taxonomy" id="1339349"/>
    <lineage>
        <taxon>Bacteria</taxon>
        <taxon>Pseudomonadati</taxon>
        <taxon>Bacteroidota</taxon>
        <taxon>Bacteroidia</taxon>
        <taxon>Bacteroidales</taxon>
        <taxon>Bacteroidaceae</taxon>
        <taxon>Bacteroides</taxon>
    </lineage>
</organism>
<dbReference type="PATRIC" id="fig|1339349.3.peg.3267"/>
<keyword evidence="1" id="KW-0812">Transmembrane</keyword>
<proteinExistence type="predicted"/>